<evidence type="ECO:0000256" key="1">
    <source>
        <dbReference type="SAM" id="MobiDB-lite"/>
    </source>
</evidence>
<gene>
    <name evidence="2" type="ORF">NDI38_31225</name>
</gene>
<protein>
    <submittedName>
        <fullName evidence="2">Uncharacterized protein</fullName>
    </submittedName>
</protein>
<comment type="caution">
    <text evidence="2">The sequence shown here is derived from an EMBL/GenBank/DDBJ whole genome shotgun (WGS) entry which is preliminary data.</text>
</comment>
<feature type="region of interest" description="Disordered" evidence="1">
    <location>
        <begin position="202"/>
        <end position="221"/>
    </location>
</feature>
<dbReference type="RefSeq" id="WP_190446818.1">
    <property type="nucleotide sequence ID" value="NZ_JAMPLM010000101.1"/>
</dbReference>
<accession>A0ABV0KUA2</accession>
<evidence type="ECO:0000313" key="2">
    <source>
        <dbReference type="EMBL" id="MEP1062844.1"/>
    </source>
</evidence>
<sequence length="307" mass="32788">MDTEIDAGWTGPGQTNYLLGRLTMQEYVFHHVIHGGSPLEGEALVKAVVAIAQALPGYAEWCRRQHELDKKVVEWARSIETSHYYHYGDAPEPKRSTAPNWNQQQQAAARTRITQAISDLLNHNNLPSDITARRNAIVPYGISQSTLTKHKDLWHPQFLAEPPALPSAEALHPDVADSALLQQAEAAPAGLLQPATTNKLVPSAVSDAPQQASEDSKLTEAGGAGGISIGGGVLGAAFPAVPESQGVAGAAETKAILDALKLAKAKARAAAYAARMQRYLQSGDPVLIAEAQQWLLALRSKGAPLER</sequence>
<keyword evidence="3" id="KW-1185">Reference proteome</keyword>
<organism evidence="2 3">
    <name type="scientific">Stenomitos frigidus AS-A4</name>
    <dbReference type="NCBI Taxonomy" id="2933935"/>
    <lineage>
        <taxon>Bacteria</taxon>
        <taxon>Bacillati</taxon>
        <taxon>Cyanobacteriota</taxon>
        <taxon>Cyanophyceae</taxon>
        <taxon>Leptolyngbyales</taxon>
        <taxon>Leptolyngbyaceae</taxon>
        <taxon>Stenomitos</taxon>
    </lineage>
</organism>
<reference evidence="2 3" key="1">
    <citation type="submission" date="2022-04" db="EMBL/GenBank/DDBJ databases">
        <title>Positive selection, recombination, and allopatry shape intraspecific diversity of widespread and dominant cyanobacteria.</title>
        <authorList>
            <person name="Wei J."/>
            <person name="Shu W."/>
            <person name="Hu C."/>
        </authorList>
    </citation>
    <scope>NUCLEOTIDE SEQUENCE [LARGE SCALE GENOMIC DNA]</scope>
    <source>
        <strain evidence="2 3">AS-A4</strain>
    </source>
</reference>
<feature type="region of interest" description="Disordered" evidence="1">
    <location>
        <begin position="88"/>
        <end position="108"/>
    </location>
</feature>
<name>A0ABV0KUA2_9CYAN</name>
<dbReference type="Proteomes" id="UP001476950">
    <property type="component" value="Unassembled WGS sequence"/>
</dbReference>
<dbReference type="EMBL" id="JAMPLM010000101">
    <property type="protein sequence ID" value="MEP1062844.1"/>
    <property type="molecule type" value="Genomic_DNA"/>
</dbReference>
<evidence type="ECO:0000313" key="3">
    <source>
        <dbReference type="Proteomes" id="UP001476950"/>
    </source>
</evidence>
<proteinExistence type="predicted"/>